<dbReference type="EMBL" id="JAKRVY010000008">
    <property type="protein sequence ID" value="MCL9814628.1"/>
    <property type="molecule type" value="Genomic_DNA"/>
</dbReference>
<dbReference type="Proteomes" id="UP001202674">
    <property type="component" value="Unassembled WGS sequence"/>
</dbReference>
<dbReference type="PIRSF" id="PIRSF006276">
    <property type="entry name" value="UspA"/>
    <property type="match status" value="1"/>
</dbReference>
<feature type="domain" description="UspA" evidence="2">
    <location>
        <begin position="1"/>
        <end position="139"/>
    </location>
</feature>
<dbReference type="SUPFAM" id="SSF52402">
    <property type="entry name" value="Adenine nucleotide alpha hydrolases-like"/>
    <property type="match status" value="1"/>
</dbReference>
<proteinExistence type="inferred from homology"/>
<comment type="similarity">
    <text evidence="1">Belongs to the universal stress protein A family.</text>
</comment>
<accession>A0AAE3FSQ0</accession>
<dbReference type="PANTHER" id="PTHR46268:SF6">
    <property type="entry name" value="UNIVERSAL STRESS PROTEIN UP12"/>
    <property type="match status" value="1"/>
</dbReference>
<dbReference type="PRINTS" id="PR01438">
    <property type="entry name" value="UNVRSLSTRESS"/>
</dbReference>
<gene>
    <name evidence="3" type="ORF">AArcSt11_13295</name>
</gene>
<dbReference type="Pfam" id="PF00582">
    <property type="entry name" value="Usp"/>
    <property type="match status" value="1"/>
</dbReference>
<evidence type="ECO:0000313" key="3">
    <source>
        <dbReference type="EMBL" id="MCL9814628.1"/>
    </source>
</evidence>
<keyword evidence="4" id="KW-1185">Reference proteome</keyword>
<comment type="caution">
    <text evidence="3">The sequence shown here is derived from an EMBL/GenBank/DDBJ whole genome shotgun (WGS) entry which is preliminary data.</text>
</comment>
<organism evidence="3 4">
    <name type="scientific">Natranaeroarchaeum aerophilus</name>
    <dbReference type="NCBI Taxonomy" id="2917711"/>
    <lineage>
        <taxon>Archaea</taxon>
        <taxon>Methanobacteriati</taxon>
        <taxon>Methanobacteriota</taxon>
        <taxon>Stenosarchaea group</taxon>
        <taxon>Halobacteria</taxon>
        <taxon>Halobacteriales</taxon>
        <taxon>Natronoarchaeaceae</taxon>
        <taxon>Natranaeroarchaeum</taxon>
    </lineage>
</organism>
<dbReference type="RefSeq" id="WP_250597767.1">
    <property type="nucleotide sequence ID" value="NZ_JAKRVY010000008.1"/>
</dbReference>
<name>A0AAE3FSQ0_9EURY</name>
<dbReference type="InterPro" id="IPR014729">
    <property type="entry name" value="Rossmann-like_a/b/a_fold"/>
</dbReference>
<evidence type="ECO:0000313" key="4">
    <source>
        <dbReference type="Proteomes" id="UP001202674"/>
    </source>
</evidence>
<reference evidence="3 4" key="1">
    <citation type="journal article" date="2022" name="Syst. Appl. Microbiol.">
        <title>Natronocalculus amylovorans gen. nov., sp. nov., and Natranaeroarchaeum aerophilus sp. nov., dominant culturable amylolytic natronoarchaea from hypersaline soda lakes in southwestern Siberia.</title>
        <authorList>
            <person name="Sorokin D.Y."/>
            <person name="Elcheninov A.G."/>
            <person name="Khizhniak T.V."/>
            <person name="Koenen M."/>
            <person name="Bale N.J."/>
            <person name="Damste J.S.S."/>
            <person name="Kublanov I.V."/>
        </authorList>
    </citation>
    <scope>NUCLEOTIDE SEQUENCE [LARGE SCALE GENOMIC DNA]</scope>
    <source>
        <strain evidence="3 4">AArc-St1-1</strain>
    </source>
</reference>
<protein>
    <submittedName>
        <fullName evidence="3">Universal stress protein</fullName>
    </submittedName>
</protein>
<evidence type="ECO:0000259" key="2">
    <source>
        <dbReference type="Pfam" id="PF00582"/>
    </source>
</evidence>
<dbReference type="InterPro" id="IPR006015">
    <property type="entry name" value="Universal_stress_UspA"/>
</dbReference>
<dbReference type="CDD" id="cd00293">
    <property type="entry name" value="USP-like"/>
    <property type="match status" value="1"/>
</dbReference>
<dbReference type="Gene3D" id="3.40.50.620">
    <property type="entry name" value="HUPs"/>
    <property type="match status" value="1"/>
</dbReference>
<dbReference type="AlphaFoldDB" id="A0AAE3FSQ0"/>
<dbReference type="InterPro" id="IPR006016">
    <property type="entry name" value="UspA"/>
</dbReference>
<dbReference type="PANTHER" id="PTHR46268">
    <property type="entry name" value="STRESS RESPONSE PROTEIN NHAX"/>
    <property type="match status" value="1"/>
</dbReference>
<evidence type="ECO:0000256" key="1">
    <source>
        <dbReference type="ARBA" id="ARBA00008791"/>
    </source>
</evidence>
<sequence length="144" mass="15469">MYDEILLATDGSDDAAAAADHAIDHAERYDATLHVVYVVETRTAYDNAIVDPETVAGNLRKEGRETLAAVEERAETAGVETTTEILEGVPQEAIENYAAEHDVDLILLGTQGRSAFKRALLGSTTDSIVRSRVAPVLVVGEDDD</sequence>